<reference evidence="3" key="1">
    <citation type="submission" date="2020-04" db="EMBL/GenBank/DDBJ databases">
        <authorList>
            <person name="Alioto T."/>
            <person name="Alioto T."/>
            <person name="Gomez Garrido J."/>
        </authorList>
    </citation>
    <scope>NUCLEOTIDE SEQUENCE</scope>
    <source>
        <strain evidence="3">A484AB</strain>
    </source>
</reference>
<dbReference type="Proteomes" id="UP001152795">
    <property type="component" value="Unassembled WGS sequence"/>
</dbReference>
<protein>
    <submittedName>
        <fullName evidence="3">DnaJ homolog subfamily C member 9</fullName>
    </submittedName>
</protein>
<accession>A0A7D9EJ24</accession>
<name>A0A7D9EJ24_PARCT</name>
<keyword evidence="1" id="KW-0597">Phosphoprotein</keyword>
<gene>
    <name evidence="3" type="ORF">PACLA_8A027051</name>
</gene>
<dbReference type="OrthoDB" id="110024at2759"/>
<dbReference type="PANTHER" id="PTHR44144:SF1">
    <property type="entry name" value="DNAJ HOMOLOG SUBFAMILY C MEMBER 9"/>
    <property type="match status" value="1"/>
</dbReference>
<dbReference type="InterPro" id="IPR036869">
    <property type="entry name" value="J_dom_sf"/>
</dbReference>
<evidence type="ECO:0000256" key="2">
    <source>
        <dbReference type="SAM" id="MobiDB-lite"/>
    </source>
</evidence>
<dbReference type="EMBL" id="CACRXK020007230">
    <property type="protein sequence ID" value="CAB4011673.1"/>
    <property type="molecule type" value="Genomic_DNA"/>
</dbReference>
<evidence type="ECO:0000313" key="4">
    <source>
        <dbReference type="Proteomes" id="UP001152795"/>
    </source>
</evidence>
<dbReference type="PRINTS" id="PR00625">
    <property type="entry name" value="JDOMAIN"/>
</dbReference>
<dbReference type="Pfam" id="PF23302">
    <property type="entry name" value="HTH_DNAJC9"/>
    <property type="match status" value="1"/>
</dbReference>
<dbReference type="Pfam" id="PF00226">
    <property type="entry name" value="DnaJ"/>
    <property type="match status" value="1"/>
</dbReference>
<dbReference type="PROSITE" id="PS50076">
    <property type="entry name" value="DNAJ_2"/>
    <property type="match status" value="1"/>
</dbReference>
<proteinExistence type="predicted"/>
<feature type="compositionally biased region" description="Basic and acidic residues" evidence="2">
    <location>
        <begin position="191"/>
        <end position="203"/>
    </location>
</feature>
<dbReference type="GO" id="GO:0005634">
    <property type="term" value="C:nucleus"/>
    <property type="evidence" value="ECO:0007669"/>
    <property type="project" value="TreeGrafter"/>
</dbReference>
<dbReference type="GO" id="GO:0005737">
    <property type="term" value="C:cytoplasm"/>
    <property type="evidence" value="ECO:0007669"/>
    <property type="project" value="TreeGrafter"/>
</dbReference>
<dbReference type="InterPro" id="IPR056453">
    <property type="entry name" value="HTH_DNAJC9"/>
</dbReference>
<dbReference type="FunFam" id="1.10.287.110:FF:000035">
    <property type="entry name" value="DnaJ homolog subfamily C member 9"/>
    <property type="match status" value="1"/>
</dbReference>
<dbReference type="GO" id="GO:0031072">
    <property type="term" value="F:heat shock protein binding"/>
    <property type="evidence" value="ECO:0007669"/>
    <property type="project" value="TreeGrafter"/>
</dbReference>
<dbReference type="InterPro" id="IPR052594">
    <property type="entry name" value="J_domain-containing_protein"/>
</dbReference>
<feature type="region of interest" description="Disordered" evidence="2">
    <location>
        <begin position="184"/>
        <end position="254"/>
    </location>
</feature>
<feature type="compositionally biased region" description="Basic residues" evidence="2">
    <location>
        <begin position="244"/>
        <end position="254"/>
    </location>
</feature>
<evidence type="ECO:0000256" key="1">
    <source>
        <dbReference type="ARBA" id="ARBA00022553"/>
    </source>
</evidence>
<dbReference type="CDD" id="cd06257">
    <property type="entry name" value="DnaJ"/>
    <property type="match status" value="1"/>
</dbReference>
<keyword evidence="4" id="KW-1185">Reference proteome</keyword>
<dbReference type="SMART" id="SM00271">
    <property type="entry name" value="DnaJ"/>
    <property type="match status" value="1"/>
</dbReference>
<sequence length="254" mass="29193">MSFLEELDSLFGTQGLYEILGVEKTASEAEIKKAYRRVSLKVHPDRVGSEHKDLATQKFQAISKVHLILTNKDLRAVYDETGEVGEEMVQQERDWMYYWRVLFPKITTEDIKKFEKQYKGSDEELKDLKSAYVQCEGDMEGILENVLCSTEDDEARFRKILQNAIDNNELPVFENFAKEDKRKKRARKQKAKEEAVEAEKAAKEIGMGSGGDLAAMISKRQGDRKTEMNNFLAGLEEKYGSTNNKKRKTTKSKK</sequence>
<organism evidence="3 4">
    <name type="scientific">Paramuricea clavata</name>
    <name type="common">Red gorgonian</name>
    <name type="synonym">Violescent sea-whip</name>
    <dbReference type="NCBI Taxonomy" id="317549"/>
    <lineage>
        <taxon>Eukaryota</taxon>
        <taxon>Metazoa</taxon>
        <taxon>Cnidaria</taxon>
        <taxon>Anthozoa</taxon>
        <taxon>Octocorallia</taxon>
        <taxon>Malacalcyonacea</taxon>
        <taxon>Plexauridae</taxon>
        <taxon>Paramuricea</taxon>
    </lineage>
</organism>
<comment type="caution">
    <text evidence="3">The sequence shown here is derived from an EMBL/GenBank/DDBJ whole genome shotgun (WGS) entry which is preliminary data.</text>
</comment>
<evidence type="ECO:0000313" key="3">
    <source>
        <dbReference type="EMBL" id="CAB4011673.1"/>
    </source>
</evidence>
<dbReference type="InterPro" id="IPR001623">
    <property type="entry name" value="DnaJ_domain"/>
</dbReference>
<dbReference type="SUPFAM" id="SSF46565">
    <property type="entry name" value="Chaperone J-domain"/>
    <property type="match status" value="1"/>
</dbReference>
<dbReference type="PANTHER" id="PTHR44144">
    <property type="entry name" value="DNAJ HOMOLOG SUBFAMILY C MEMBER 9"/>
    <property type="match status" value="1"/>
</dbReference>
<dbReference type="AlphaFoldDB" id="A0A7D9EJ24"/>
<dbReference type="Gene3D" id="1.10.287.110">
    <property type="entry name" value="DnaJ domain"/>
    <property type="match status" value="1"/>
</dbReference>